<sequence>MHAYISTRTFKYYQIIRRSPLWCGRVLWVQKQRYICFGTPHRLRFGHFLTHSLLCEGHHQKLNDFGIYKMTVQADLVKYIALQLVVLSGVLWQQSADTGIELGPRPKFIPPVTMPANYAELISNLESVFHVAEGHPELVPQYIPQPLPQPPIAPVPPVVPPAAPSTVAPAHSGHPAPAVANPAHAPTHTAPALSRGKRDVSRIVAGVADSVGDVLRPAANLLPGADLVVSAADAIECIASIEDCEGHRELVPCNLCDPEDALVQ</sequence>
<proteinExistence type="predicted"/>
<protein>
    <submittedName>
        <fullName evidence="1">Uncharacterized protein</fullName>
    </submittedName>
</protein>
<reference evidence="1" key="1">
    <citation type="journal article" date="2013" name="Arch. Virol.">
        <title>A variant of Blueberry necrotic ring blotch virus associated with red lesions in blueberry.</title>
        <authorList>
            <person name="Cantu-Iris M."/>
            <person name="Harmon P.F."/>
            <person name="Londono A."/>
            <person name="Polston J.E."/>
        </authorList>
    </citation>
    <scope>NUCLEOTIDE SEQUENCE</scope>
    <source>
        <strain evidence="1">BNRBV-RL</strain>
    </source>
</reference>
<dbReference type="EMBL" id="KC433318">
    <property type="protein sequence ID" value="AGI44302.1"/>
    <property type="molecule type" value="Genomic_RNA"/>
</dbReference>
<organism evidence="1">
    <name type="scientific">Blueberry necrotic ring blotch virus</name>
    <dbReference type="NCBI Taxonomy" id="1094249"/>
    <lineage>
        <taxon>Viruses</taxon>
        <taxon>Riboviria</taxon>
        <taxon>Orthornavirae</taxon>
        <taxon>Kitrinoviricota</taxon>
        <taxon>Alsuviricetes</taxon>
        <taxon>Martellivirales</taxon>
        <taxon>Kitaviridae</taxon>
        <taxon>Blunervirus</taxon>
        <taxon>Blunervirus vaccinii</taxon>
    </lineage>
</organism>
<accession>M4YEE4</accession>
<evidence type="ECO:0000313" key="1">
    <source>
        <dbReference type="EMBL" id="AGI44302.1"/>
    </source>
</evidence>
<name>M4YEE4_9VIRU</name>